<dbReference type="CDD" id="cd16917">
    <property type="entry name" value="HATPase_UhpB-NarQ-NarX-like"/>
    <property type="match status" value="1"/>
</dbReference>
<feature type="transmembrane region" description="Helical" evidence="10">
    <location>
        <begin position="139"/>
        <end position="157"/>
    </location>
</feature>
<dbReference type="EC" id="2.7.13.3" evidence="2"/>
<keyword evidence="8" id="KW-0902">Two-component regulatory system</keyword>
<sequence length="383" mass="42537">MTLSQLRIAPEQSGALVTILVVASTNAWLLAGSASVSTTQFVAIMLCFAVFSLVFLLISQDEPFGHDKQLRTLFVGVEYGLVLVLFSLSPMTFNAILLVIWSALLPYFMPFKRALLLSPIWSAVPWLLFSWVWQSSSGLWVNALLFWTFNLFALVMMESRKNAERQTQRAEEANRELRALQDLMQQASRKEERTRIARDIHDLVGHHLTGLSLHLQVASRTASPDQRPAIDQCLGIARLLLADVREAVSDMREFNQLDLLQALNALTAPLKNKIRVKVDCQADISNLTLLQATNLLRCIQESLTNTMRHSRADELVISIYSNANQLHIDIKDNGGSASSNINNVIQGNGLKGIQERVSELNGSATFINSGGGFHTSLILPEAK</sequence>
<reference evidence="12 13" key="1">
    <citation type="submission" date="2020-01" db="EMBL/GenBank/DDBJ databases">
        <title>Genomes of bacteria type strains.</title>
        <authorList>
            <person name="Chen J."/>
            <person name="Zhu S."/>
            <person name="Yang J."/>
        </authorList>
    </citation>
    <scope>NUCLEOTIDE SEQUENCE [LARGE SCALE GENOMIC DNA]</scope>
    <source>
        <strain evidence="12 13">LMG 24078</strain>
    </source>
</reference>
<evidence type="ECO:0000256" key="4">
    <source>
        <dbReference type="ARBA" id="ARBA00022679"/>
    </source>
</evidence>
<feature type="transmembrane region" description="Helical" evidence="10">
    <location>
        <begin position="41"/>
        <end position="59"/>
    </location>
</feature>
<evidence type="ECO:0000256" key="5">
    <source>
        <dbReference type="ARBA" id="ARBA00022741"/>
    </source>
</evidence>
<evidence type="ECO:0000256" key="8">
    <source>
        <dbReference type="ARBA" id="ARBA00023012"/>
    </source>
</evidence>
<proteinExistence type="predicted"/>
<accession>A0A6N9TMB2</accession>
<dbReference type="EMBL" id="JAAAWO010000006">
    <property type="protein sequence ID" value="NDW15808.1"/>
    <property type="molecule type" value="Genomic_DNA"/>
</dbReference>
<keyword evidence="3" id="KW-0597">Phosphoprotein</keyword>
<dbReference type="PANTHER" id="PTHR24421:SF10">
    <property type="entry name" value="NITRATE_NITRITE SENSOR PROTEIN NARQ"/>
    <property type="match status" value="1"/>
</dbReference>
<dbReference type="GO" id="GO:0000155">
    <property type="term" value="F:phosphorelay sensor kinase activity"/>
    <property type="evidence" value="ECO:0007669"/>
    <property type="project" value="InterPro"/>
</dbReference>
<dbReference type="Proteomes" id="UP000471381">
    <property type="component" value="Unassembled WGS sequence"/>
</dbReference>
<evidence type="ECO:0000256" key="2">
    <source>
        <dbReference type="ARBA" id="ARBA00012438"/>
    </source>
</evidence>
<dbReference type="GO" id="GO:0046983">
    <property type="term" value="F:protein dimerization activity"/>
    <property type="evidence" value="ECO:0007669"/>
    <property type="project" value="InterPro"/>
</dbReference>
<dbReference type="InterPro" id="IPR036890">
    <property type="entry name" value="HATPase_C_sf"/>
</dbReference>
<evidence type="ECO:0000256" key="1">
    <source>
        <dbReference type="ARBA" id="ARBA00000085"/>
    </source>
</evidence>
<comment type="caution">
    <text evidence="12">The sequence shown here is derived from an EMBL/GenBank/DDBJ whole genome shotgun (WGS) entry which is preliminary data.</text>
</comment>
<keyword evidence="10" id="KW-0472">Membrane</keyword>
<evidence type="ECO:0000313" key="12">
    <source>
        <dbReference type="EMBL" id="NDW15808.1"/>
    </source>
</evidence>
<feature type="transmembrane region" description="Helical" evidence="10">
    <location>
        <begin position="114"/>
        <end position="133"/>
    </location>
</feature>
<feature type="coiled-coil region" evidence="9">
    <location>
        <begin position="156"/>
        <end position="193"/>
    </location>
</feature>
<organism evidence="12 13">
    <name type="scientific">Alteromonas genovensis</name>
    <dbReference type="NCBI Taxonomy" id="471225"/>
    <lineage>
        <taxon>Bacteria</taxon>
        <taxon>Pseudomonadati</taxon>
        <taxon>Pseudomonadota</taxon>
        <taxon>Gammaproteobacteria</taxon>
        <taxon>Alteromonadales</taxon>
        <taxon>Alteromonadaceae</taxon>
        <taxon>Alteromonas/Salinimonas group</taxon>
        <taxon>Alteromonas</taxon>
    </lineage>
</organism>
<feature type="domain" description="Signal transduction histidine kinase subgroup 3 dimerisation and phosphoacceptor" evidence="11">
    <location>
        <begin position="192"/>
        <end position="253"/>
    </location>
</feature>
<keyword evidence="4" id="KW-0808">Transferase</keyword>
<keyword evidence="5" id="KW-0547">Nucleotide-binding</keyword>
<keyword evidence="9" id="KW-0175">Coiled coil</keyword>
<evidence type="ECO:0000256" key="6">
    <source>
        <dbReference type="ARBA" id="ARBA00022777"/>
    </source>
</evidence>
<keyword evidence="13" id="KW-1185">Reference proteome</keyword>
<name>A0A6N9TMB2_9ALTE</name>
<keyword evidence="7" id="KW-0067">ATP-binding</keyword>
<evidence type="ECO:0000256" key="10">
    <source>
        <dbReference type="SAM" id="Phobius"/>
    </source>
</evidence>
<evidence type="ECO:0000256" key="9">
    <source>
        <dbReference type="SAM" id="Coils"/>
    </source>
</evidence>
<keyword evidence="6" id="KW-0418">Kinase</keyword>
<evidence type="ECO:0000256" key="3">
    <source>
        <dbReference type="ARBA" id="ARBA00022553"/>
    </source>
</evidence>
<dbReference type="AlphaFoldDB" id="A0A6N9TMB2"/>
<keyword evidence="10" id="KW-0812">Transmembrane</keyword>
<dbReference type="InterPro" id="IPR011712">
    <property type="entry name" value="Sig_transdc_His_kin_sub3_dim/P"/>
</dbReference>
<dbReference type="GO" id="GO:0016020">
    <property type="term" value="C:membrane"/>
    <property type="evidence" value="ECO:0007669"/>
    <property type="project" value="InterPro"/>
</dbReference>
<evidence type="ECO:0000313" key="13">
    <source>
        <dbReference type="Proteomes" id="UP000471381"/>
    </source>
</evidence>
<dbReference type="Gene3D" id="1.20.5.1930">
    <property type="match status" value="1"/>
</dbReference>
<dbReference type="PANTHER" id="PTHR24421">
    <property type="entry name" value="NITRATE/NITRITE SENSOR PROTEIN NARX-RELATED"/>
    <property type="match status" value="1"/>
</dbReference>
<comment type="catalytic activity">
    <reaction evidence="1">
        <text>ATP + protein L-histidine = ADP + protein N-phospho-L-histidine.</text>
        <dbReference type="EC" id="2.7.13.3"/>
    </reaction>
</comment>
<dbReference type="GO" id="GO:0005524">
    <property type="term" value="F:ATP binding"/>
    <property type="evidence" value="ECO:0007669"/>
    <property type="project" value="UniProtKB-KW"/>
</dbReference>
<dbReference type="Gene3D" id="3.30.565.10">
    <property type="entry name" value="Histidine kinase-like ATPase, C-terminal domain"/>
    <property type="match status" value="1"/>
</dbReference>
<feature type="transmembrane region" description="Helical" evidence="10">
    <location>
        <begin position="79"/>
        <end position="102"/>
    </location>
</feature>
<dbReference type="RefSeq" id="WP_163106526.1">
    <property type="nucleotide sequence ID" value="NZ_JAAAWO010000006.1"/>
</dbReference>
<protein>
    <recommendedName>
        <fullName evidence="2">histidine kinase</fullName>
        <ecNumber evidence="2">2.7.13.3</ecNumber>
    </recommendedName>
</protein>
<dbReference type="InterPro" id="IPR050482">
    <property type="entry name" value="Sensor_HK_TwoCompSys"/>
</dbReference>
<gene>
    <name evidence="12" type="ORF">GTQ48_09795</name>
</gene>
<dbReference type="Pfam" id="PF07730">
    <property type="entry name" value="HisKA_3"/>
    <property type="match status" value="1"/>
</dbReference>
<evidence type="ECO:0000259" key="11">
    <source>
        <dbReference type="Pfam" id="PF07730"/>
    </source>
</evidence>
<keyword evidence="10" id="KW-1133">Transmembrane helix</keyword>
<dbReference type="SUPFAM" id="SSF55874">
    <property type="entry name" value="ATPase domain of HSP90 chaperone/DNA topoisomerase II/histidine kinase"/>
    <property type="match status" value="1"/>
</dbReference>
<evidence type="ECO:0000256" key="7">
    <source>
        <dbReference type="ARBA" id="ARBA00022840"/>
    </source>
</evidence>
<feature type="transmembrane region" description="Helical" evidence="10">
    <location>
        <begin position="12"/>
        <end position="29"/>
    </location>
</feature>